<dbReference type="Proteomes" id="UP000074108">
    <property type="component" value="Unassembled WGS sequence"/>
</dbReference>
<sequence length="80" mass="9647">MNRDECLDMLSRLEIRSESIEKLLEKELTENNHKLHILELQHTELRHLYSSVRNLKLVHELTKQHSWSFLSQVKKLEVEV</sequence>
<gene>
    <name evidence="1" type="ORF">Q75_08425</name>
</gene>
<proteinExistence type="predicted"/>
<comment type="caution">
    <text evidence="1">The sequence shown here is derived from an EMBL/GenBank/DDBJ whole genome shotgun (WGS) entry which is preliminary data.</text>
</comment>
<reference evidence="1 2" key="1">
    <citation type="journal article" date="2016" name="Front. Microbiol.">
        <title>Microevolution Analysis of Bacillus coahuilensis Unveils Differences in Phosphorus Acquisition Strategies and Their Regulation.</title>
        <authorList>
            <person name="Gomez-Lunar Z."/>
            <person name="Hernandez-Gonzalez I."/>
            <person name="Rodriguez-Torres M.D."/>
            <person name="Souza V."/>
            <person name="Olmedo-Alvarez G."/>
        </authorList>
    </citation>
    <scope>NUCLEOTIDE SEQUENCE [LARGE SCALE GENOMIC DNA]</scope>
    <source>
        <strain evidence="2">p1.1.43</strain>
    </source>
</reference>
<evidence type="ECO:0000313" key="2">
    <source>
        <dbReference type="Proteomes" id="UP000074108"/>
    </source>
</evidence>
<organism evidence="1 2">
    <name type="scientific">Bacillus coahuilensis p1.1.43</name>
    <dbReference type="NCBI Taxonomy" id="1150625"/>
    <lineage>
        <taxon>Bacteria</taxon>
        <taxon>Bacillati</taxon>
        <taxon>Bacillota</taxon>
        <taxon>Bacilli</taxon>
        <taxon>Bacillales</taxon>
        <taxon>Bacillaceae</taxon>
        <taxon>Bacillus</taxon>
    </lineage>
</organism>
<dbReference type="EMBL" id="LDYG01000028">
    <property type="protein sequence ID" value="KUP06538.1"/>
    <property type="molecule type" value="Genomic_DNA"/>
</dbReference>
<keyword evidence="2" id="KW-1185">Reference proteome</keyword>
<dbReference type="PATRIC" id="fig|1150625.3.peg.1782"/>
<evidence type="ECO:0000313" key="1">
    <source>
        <dbReference type="EMBL" id="KUP06538.1"/>
    </source>
</evidence>
<accession>A0A147K8Q8</accession>
<dbReference type="AlphaFoldDB" id="A0A147K8Q8"/>
<protein>
    <submittedName>
        <fullName evidence="1">Uncharacterized protein</fullName>
    </submittedName>
</protein>
<name>A0A147K8Q8_9BACI</name>
<dbReference type="RefSeq" id="WP_059282909.1">
    <property type="nucleotide sequence ID" value="NZ_LDYG01000028.1"/>
</dbReference>